<evidence type="ECO:0000256" key="11">
    <source>
        <dbReference type="HAMAP-Rule" id="MF_01469"/>
    </source>
</evidence>
<sequence>MKIKEVIVVEGRNDTIKVQQAVEADTIETGGSALGAEVVERIRLAQERRGVIILTDPDYPGEAIRQQISRAVPGCRHAFIPREAALAPNGKCGVEHAKVEVIRQALAGARILKEQGGTDISWEQLVDFGLVAGDRARMLREKMGRHLGIGYGNAKQFYKRLQLFAITRAEFEVALEKVLKEVAPS</sequence>
<keyword evidence="17" id="KW-1185">Reference proteome</keyword>
<keyword evidence="8 11" id="KW-0378">Hydrolase</keyword>
<protein>
    <recommendedName>
        <fullName evidence="11 12">Ribonuclease M5</fullName>
        <ecNumber evidence="11 12">3.1.26.8</ecNumber>
    </recommendedName>
    <alternativeName>
        <fullName evidence="11">RNase M5</fullName>
    </alternativeName>
    <alternativeName>
        <fullName evidence="11">Ribosomal RNA terminal maturase M5</fullName>
    </alternativeName>
</protein>
<dbReference type="InterPro" id="IPR004466">
    <property type="entry name" value="RNase_M5"/>
</dbReference>
<dbReference type="eggNOG" id="COG1658">
    <property type="taxonomic scope" value="Bacteria"/>
</dbReference>
<comment type="function">
    <text evidence="11">Required for correct processing of both the 5' and 3' ends of 5S rRNA precursor. Cleaves both sides of a double-stranded region yielding mature 5S rRNA in one step.</text>
</comment>
<keyword evidence="14" id="KW-0413">Isomerase</keyword>
<evidence type="ECO:0000256" key="8">
    <source>
        <dbReference type="ARBA" id="ARBA00022801"/>
    </source>
</evidence>
<evidence type="ECO:0000256" key="1">
    <source>
        <dbReference type="ARBA" id="ARBA00022490"/>
    </source>
</evidence>
<name>F5L9Y0_CALTT</name>
<dbReference type="EC" id="3.1.26.8" evidence="11 12"/>
<keyword evidence="9" id="KW-0460">Magnesium</keyword>
<evidence type="ECO:0000256" key="3">
    <source>
        <dbReference type="ARBA" id="ARBA00022552"/>
    </source>
</evidence>
<dbReference type="EMBL" id="AFCE01000160">
    <property type="protein sequence ID" value="EGL81850.1"/>
    <property type="molecule type" value="Genomic_DNA"/>
</dbReference>
<dbReference type="GO" id="GO:0046872">
    <property type="term" value="F:metal ion binding"/>
    <property type="evidence" value="ECO:0007669"/>
    <property type="project" value="UniProtKB-KW"/>
</dbReference>
<dbReference type="GO" id="GO:0005737">
    <property type="term" value="C:cytoplasm"/>
    <property type="evidence" value="ECO:0007669"/>
    <property type="project" value="UniProtKB-SubCell"/>
</dbReference>
<keyword evidence="7 11" id="KW-0255">Endonuclease</keyword>
<accession>F5L9Y0</accession>
<dbReference type="NCBIfam" id="TIGR00334">
    <property type="entry name" value="5S_RNA_mat_M5"/>
    <property type="match status" value="1"/>
</dbReference>
<dbReference type="AlphaFoldDB" id="F5L9Y0"/>
<evidence type="ECO:0000259" key="13">
    <source>
        <dbReference type="PROSITE" id="PS50880"/>
    </source>
</evidence>
<evidence type="ECO:0000256" key="6">
    <source>
        <dbReference type="ARBA" id="ARBA00022730"/>
    </source>
</evidence>
<keyword evidence="5" id="KW-0479">Metal-binding</keyword>
<feature type="domain" description="Toprim" evidence="13">
    <location>
        <begin position="4"/>
        <end position="87"/>
    </location>
</feature>
<dbReference type="KEGG" id="cthu:HUR95_02730"/>
<proteinExistence type="inferred from homology"/>
<dbReference type="GO" id="GO:0043822">
    <property type="term" value="F:ribonuclease M5 activity"/>
    <property type="evidence" value="ECO:0007669"/>
    <property type="project" value="UniProtKB-UniRule"/>
</dbReference>
<dbReference type="EMBL" id="CP082237">
    <property type="protein sequence ID" value="QZT34338.1"/>
    <property type="molecule type" value="Genomic_DNA"/>
</dbReference>
<evidence type="ECO:0000313" key="16">
    <source>
        <dbReference type="Proteomes" id="UP000010716"/>
    </source>
</evidence>
<evidence type="ECO:0000313" key="15">
    <source>
        <dbReference type="EMBL" id="QZT34338.1"/>
    </source>
</evidence>
<comment type="similarity">
    <text evidence="11">Belongs to the ribonuclease M5 family.</text>
</comment>
<dbReference type="CDD" id="cd01027">
    <property type="entry name" value="TOPRIM_RNase_M5_like"/>
    <property type="match status" value="1"/>
</dbReference>
<evidence type="ECO:0000256" key="4">
    <source>
        <dbReference type="ARBA" id="ARBA00022722"/>
    </source>
</evidence>
<dbReference type="HAMAP" id="MF_01469">
    <property type="entry name" value="RNase_M5"/>
    <property type="match status" value="1"/>
</dbReference>
<keyword evidence="10 11" id="KW-0694">RNA-binding</keyword>
<dbReference type="Gene3D" id="3.40.1360.10">
    <property type="match status" value="1"/>
</dbReference>
<comment type="subcellular location">
    <subcellularLocation>
        <location evidence="11">Cytoplasm</location>
    </subcellularLocation>
</comment>
<dbReference type="Pfam" id="PF13331">
    <property type="entry name" value="DUF4093"/>
    <property type="match status" value="1"/>
</dbReference>
<dbReference type="FunFam" id="3.40.1360.10:FF:000006">
    <property type="entry name" value="Ribonuclease M5"/>
    <property type="match status" value="1"/>
</dbReference>
<keyword evidence="4 11" id="KW-0540">Nuclease</keyword>
<comment type="catalytic activity">
    <reaction evidence="11">
        <text>Endonucleolytic cleavage of RNA, removing 21 and 42 nucleotides, respectively, from the 5'- and 3'-termini of a 5S-rRNA precursor.</text>
        <dbReference type="EC" id="3.1.26.8"/>
    </reaction>
</comment>
<evidence type="ECO:0000256" key="2">
    <source>
        <dbReference type="ARBA" id="ARBA00022517"/>
    </source>
</evidence>
<keyword evidence="6 11" id="KW-0699">rRNA-binding</keyword>
<keyword evidence="3 11" id="KW-0698">rRNA processing</keyword>
<evidence type="ECO:0000313" key="17">
    <source>
        <dbReference type="Proteomes" id="UP000825179"/>
    </source>
</evidence>
<reference evidence="14 16" key="1">
    <citation type="journal article" date="2011" name="J. Bacteriol.">
        <title>Draft genome sequence of the thermoalkaliphilic Caldalkalibacillus thermarum strain TA2.A1.</title>
        <authorList>
            <person name="Kalamorz F."/>
            <person name="Keis S."/>
            <person name="McMillan D.G."/>
            <person name="Olsson K."/>
            <person name="Stanton J.A."/>
            <person name="Stockwell P."/>
            <person name="Black M.A."/>
            <person name="Klingeman D.M."/>
            <person name="Land M.L."/>
            <person name="Han C.S."/>
            <person name="Martin S.L."/>
            <person name="Becher S.A."/>
            <person name="Peddie C.J."/>
            <person name="Morgan H.W."/>
            <person name="Matthies D."/>
            <person name="Preiss L."/>
            <person name="Meier T."/>
            <person name="Brown S.D."/>
            <person name="Cook G.M."/>
        </authorList>
    </citation>
    <scope>NUCLEOTIDE SEQUENCE [LARGE SCALE GENOMIC DNA]</scope>
    <source>
        <strain evidence="14 16">TA2.A1</strain>
    </source>
</reference>
<dbReference type="RefSeq" id="WP_007506034.1">
    <property type="nucleotide sequence ID" value="NZ_AFCE01000160.1"/>
</dbReference>
<evidence type="ECO:0000256" key="9">
    <source>
        <dbReference type="ARBA" id="ARBA00022842"/>
    </source>
</evidence>
<keyword evidence="2 11" id="KW-0690">Ribosome biogenesis</keyword>
<organism evidence="14 16">
    <name type="scientific">Caldalkalibacillus thermarum (strain TA2.A1)</name>
    <dbReference type="NCBI Taxonomy" id="986075"/>
    <lineage>
        <taxon>Bacteria</taxon>
        <taxon>Bacillati</taxon>
        <taxon>Bacillota</taxon>
        <taxon>Bacilli</taxon>
        <taxon>Bacillales</taxon>
        <taxon>Bacillaceae</taxon>
        <taxon>Caldalkalibacillus</taxon>
    </lineage>
</organism>
<dbReference type="InterPro" id="IPR006171">
    <property type="entry name" value="TOPRIM_dom"/>
</dbReference>
<dbReference type="InterPro" id="IPR034141">
    <property type="entry name" value="TOPRIM_RNase_M5-like"/>
</dbReference>
<dbReference type="GO" id="GO:0006364">
    <property type="term" value="P:rRNA processing"/>
    <property type="evidence" value="ECO:0007669"/>
    <property type="project" value="UniProtKB-UniRule"/>
</dbReference>
<dbReference type="GO" id="GO:0016853">
    <property type="term" value="F:isomerase activity"/>
    <property type="evidence" value="ECO:0007669"/>
    <property type="project" value="UniProtKB-KW"/>
</dbReference>
<dbReference type="Pfam" id="PF01751">
    <property type="entry name" value="Toprim"/>
    <property type="match status" value="1"/>
</dbReference>
<dbReference type="SMART" id="SM00493">
    <property type="entry name" value="TOPRIM"/>
    <property type="match status" value="1"/>
</dbReference>
<evidence type="ECO:0000256" key="10">
    <source>
        <dbReference type="ARBA" id="ARBA00022884"/>
    </source>
</evidence>
<dbReference type="SUPFAM" id="SSF110455">
    <property type="entry name" value="Toprim domain"/>
    <property type="match status" value="1"/>
</dbReference>
<dbReference type="Proteomes" id="UP000825179">
    <property type="component" value="Chromosome"/>
</dbReference>
<gene>
    <name evidence="11 15" type="primary">rnmV</name>
    <name evidence="14" type="ORF">CathTA2_2635</name>
    <name evidence="15" type="ORF">HUR95_02730</name>
</gene>
<evidence type="ECO:0000256" key="12">
    <source>
        <dbReference type="NCBIfam" id="TIGR00334"/>
    </source>
</evidence>
<dbReference type="OrthoDB" id="9791329at2"/>
<dbReference type="Proteomes" id="UP000010716">
    <property type="component" value="Unassembled WGS sequence"/>
</dbReference>
<dbReference type="InterPro" id="IPR025156">
    <property type="entry name" value="RNase_M5_C"/>
</dbReference>
<dbReference type="PANTHER" id="PTHR39156:SF1">
    <property type="entry name" value="RIBONUCLEASE M5"/>
    <property type="match status" value="1"/>
</dbReference>
<reference evidence="15 17" key="2">
    <citation type="journal article" date="2020" name="Extremophiles">
        <title>Genomic analysis of Caldalkalibacillus thermarum TA2.A1 reveals aerobic alkaliphilic metabolism and evolutionary hallmarks linking alkaliphilic bacteria and plant life.</title>
        <authorList>
            <person name="de Jong S.I."/>
            <person name="van den Broek M.A."/>
            <person name="Merkel A.Y."/>
            <person name="de la Torre Cortes P."/>
            <person name="Kalamorz F."/>
            <person name="Cook G.M."/>
            <person name="van Loosdrecht M.C.M."/>
            <person name="McMillan D.G.G."/>
        </authorList>
    </citation>
    <scope>NUCLEOTIDE SEQUENCE [LARGE SCALE GENOMIC DNA]</scope>
    <source>
        <strain evidence="15 17">TA2.A1</strain>
    </source>
</reference>
<keyword evidence="1 11" id="KW-0963">Cytoplasm</keyword>
<reference evidence="15" key="3">
    <citation type="submission" date="2021-08" db="EMBL/GenBank/DDBJ databases">
        <authorList>
            <person name="de Jong S."/>
            <person name="van den Broek M."/>
            <person name="Merkel A."/>
            <person name="de la Torre Cortes P."/>
            <person name="Kalamorz F."/>
            <person name="Cook G."/>
            <person name="van Loosdrecht M."/>
            <person name="McMillan D."/>
        </authorList>
    </citation>
    <scope>NUCLEOTIDE SEQUENCE</scope>
    <source>
        <strain evidence="15">TA2.A1</strain>
    </source>
</reference>
<evidence type="ECO:0000256" key="7">
    <source>
        <dbReference type="ARBA" id="ARBA00022759"/>
    </source>
</evidence>
<dbReference type="PROSITE" id="PS50880">
    <property type="entry name" value="TOPRIM"/>
    <property type="match status" value="1"/>
</dbReference>
<evidence type="ECO:0000313" key="14">
    <source>
        <dbReference type="EMBL" id="EGL81850.1"/>
    </source>
</evidence>
<dbReference type="GO" id="GO:0019843">
    <property type="term" value="F:rRNA binding"/>
    <property type="evidence" value="ECO:0007669"/>
    <property type="project" value="UniProtKB-KW"/>
</dbReference>
<evidence type="ECO:0000256" key="5">
    <source>
        <dbReference type="ARBA" id="ARBA00022723"/>
    </source>
</evidence>
<dbReference type="PANTHER" id="PTHR39156">
    <property type="entry name" value="RIBONUCLEASE M5"/>
    <property type="match status" value="1"/>
</dbReference>